<organism evidence="6 7">
    <name type="scientific">Pleodorina starrii</name>
    <dbReference type="NCBI Taxonomy" id="330485"/>
    <lineage>
        <taxon>Eukaryota</taxon>
        <taxon>Viridiplantae</taxon>
        <taxon>Chlorophyta</taxon>
        <taxon>core chlorophytes</taxon>
        <taxon>Chlorophyceae</taxon>
        <taxon>CS clade</taxon>
        <taxon>Chlamydomonadales</taxon>
        <taxon>Volvocaceae</taxon>
        <taxon>Pleodorina</taxon>
    </lineage>
</organism>
<accession>A0A9W6BVB1</accession>
<evidence type="ECO:0000256" key="4">
    <source>
        <dbReference type="SAM" id="MobiDB-lite"/>
    </source>
</evidence>
<evidence type="ECO:0000259" key="5">
    <source>
        <dbReference type="SMART" id="SM00363"/>
    </source>
</evidence>
<dbReference type="InterPro" id="IPR020103">
    <property type="entry name" value="PsdUridine_synth_cat_dom_sf"/>
</dbReference>
<dbReference type="CDD" id="cd00165">
    <property type="entry name" value="S4"/>
    <property type="match status" value="1"/>
</dbReference>
<dbReference type="Pfam" id="PF00849">
    <property type="entry name" value="PseudoU_synth_2"/>
    <property type="match status" value="1"/>
</dbReference>
<dbReference type="Pfam" id="PF01479">
    <property type="entry name" value="S4"/>
    <property type="match status" value="1"/>
</dbReference>
<dbReference type="NCBIfam" id="TIGR00093">
    <property type="entry name" value="pseudouridine synthase"/>
    <property type="match status" value="1"/>
</dbReference>
<dbReference type="GO" id="GO:0009982">
    <property type="term" value="F:pseudouridine synthase activity"/>
    <property type="evidence" value="ECO:0007669"/>
    <property type="project" value="InterPro"/>
</dbReference>
<dbReference type="PANTHER" id="PTHR47683:SF2">
    <property type="entry name" value="RNA-BINDING S4 DOMAIN-CONTAINING PROTEIN"/>
    <property type="match status" value="1"/>
</dbReference>
<evidence type="ECO:0000256" key="3">
    <source>
        <dbReference type="PROSITE-ProRule" id="PRU00182"/>
    </source>
</evidence>
<dbReference type="PROSITE" id="PS50889">
    <property type="entry name" value="S4"/>
    <property type="match status" value="1"/>
</dbReference>
<dbReference type="InterPro" id="IPR042092">
    <property type="entry name" value="PsdUridine_s_RsuA/RluB/E/F_cat"/>
</dbReference>
<feature type="compositionally biased region" description="Low complexity" evidence="4">
    <location>
        <begin position="57"/>
        <end position="68"/>
    </location>
</feature>
<dbReference type="SUPFAM" id="SSF55174">
    <property type="entry name" value="Alpha-L RNA-binding motif"/>
    <property type="match status" value="1"/>
</dbReference>
<sequence length="432" mass="46214">MNLHSMNSLMTLAGGRRLLAAQFTPPAAALFPLSVRPTSRRTRWPVVEVAAVKGDRPSTSGRSGPSTSEQRPRLAKVLAACGVASRRACEELIAEGRVRVNGKVVSEQGTTIDPSADRVEVLQQRPPADGGPAAAAAATATTKAPSASKSAGTKESAATDKRGKQQQQQKQAGGKPGWKVVPVSFFQEADSLYYFAVNKPKGYICSSSDVSGRGKLAVDLLGPWMEQWRRANKDQKRLAPRLFTVGRLDVASSGLLLITNDGQWSNRVIHPSSGLTKEYVVGLEGDASRPQLQALAAGTEVAGTFVSPVEVEVLGDPRRLRIVVQEGKKHEVRELVKAAGLELVSLKRVRIGGFRLPRDLGLGGYRELKPAELRSVTDLAAQEAASASGETRQAVQRQAAAQRAAAAAASVPRALRGMDEEVLERLRRATRE</sequence>
<evidence type="ECO:0000313" key="6">
    <source>
        <dbReference type="EMBL" id="GLC59074.1"/>
    </source>
</evidence>
<dbReference type="InterPro" id="IPR020094">
    <property type="entry name" value="TruA/RsuA/RluB/E/F_N"/>
</dbReference>
<feature type="domain" description="RNA-binding S4" evidence="5">
    <location>
        <begin position="72"/>
        <end position="132"/>
    </location>
</feature>
<feature type="region of interest" description="Disordered" evidence="4">
    <location>
        <begin position="52"/>
        <end position="71"/>
    </location>
</feature>
<dbReference type="SMART" id="SM00363">
    <property type="entry name" value="S4"/>
    <property type="match status" value="1"/>
</dbReference>
<dbReference type="Gene3D" id="3.10.290.10">
    <property type="entry name" value="RNA-binding S4 domain"/>
    <property type="match status" value="1"/>
</dbReference>
<comment type="similarity">
    <text evidence="1">Belongs to the pseudouridine synthase RsuA family.</text>
</comment>
<evidence type="ECO:0000313" key="7">
    <source>
        <dbReference type="Proteomes" id="UP001165080"/>
    </source>
</evidence>
<feature type="region of interest" description="Disordered" evidence="4">
    <location>
        <begin position="124"/>
        <end position="176"/>
    </location>
</feature>
<keyword evidence="2" id="KW-0413">Isomerase</keyword>
<protein>
    <recommendedName>
        <fullName evidence="5">RNA-binding S4 domain-containing protein</fullName>
    </recommendedName>
</protein>
<dbReference type="GO" id="GO:0003723">
    <property type="term" value="F:RNA binding"/>
    <property type="evidence" value="ECO:0007669"/>
    <property type="project" value="UniProtKB-KW"/>
</dbReference>
<dbReference type="SUPFAM" id="SSF55120">
    <property type="entry name" value="Pseudouridine synthase"/>
    <property type="match status" value="1"/>
</dbReference>
<dbReference type="Gene3D" id="3.30.70.1560">
    <property type="entry name" value="Alpha-L RNA-binding motif"/>
    <property type="match status" value="1"/>
</dbReference>
<evidence type="ECO:0000256" key="1">
    <source>
        <dbReference type="ARBA" id="ARBA00008348"/>
    </source>
</evidence>
<dbReference type="PANTHER" id="PTHR47683">
    <property type="entry name" value="PSEUDOURIDINE SYNTHASE FAMILY PROTEIN-RELATED"/>
    <property type="match status" value="1"/>
</dbReference>
<dbReference type="InterPro" id="IPR036986">
    <property type="entry name" value="S4_RNA-bd_sf"/>
</dbReference>
<dbReference type="InterPro" id="IPR002942">
    <property type="entry name" value="S4_RNA-bd"/>
</dbReference>
<dbReference type="GO" id="GO:0006364">
    <property type="term" value="P:rRNA processing"/>
    <property type="evidence" value="ECO:0007669"/>
    <property type="project" value="UniProtKB-ARBA"/>
</dbReference>
<keyword evidence="7" id="KW-1185">Reference proteome</keyword>
<dbReference type="AlphaFoldDB" id="A0A9W6BVB1"/>
<dbReference type="InterPro" id="IPR006145">
    <property type="entry name" value="PsdUridine_synth_RsuA/RluA"/>
</dbReference>
<dbReference type="GO" id="GO:0001522">
    <property type="term" value="P:pseudouridine synthesis"/>
    <property type="evidence" value="ECO:0007669"/>
    <property type="project" value="InterPro"/>
</dbReference>
<comment type="caution">
    <text evidence="6">The sequence shown here is derived from an EMBL/GenBank/DDBJ whole genome shotgun (WGS) entry which is preliminary data.</text>
</comment>
<gene>
    <name evidence="6" type="primary">PLEST009723</name>
    <name evidence="6" type="ORF">PLESTB_001444600</name>
</gene>
<dbReference type="InterPro" id="IPR000748">
    <property type="entry name" value="PsdUridine_synth_RsuA/RluB/E/F"/>
</dbReference>
<dbReference type="InterPro" id="IPR050343">
    <property type="entry name" value="RsuA_PseudoU_synthase"/>
</dbReference>
<dbReference type="Proteomes" id="UP001165080">
    <property type="component" value="Unassembled WGS sequence"/>
</dbReference>
<evidence type="ECO:0000256" key="2">
    <source>
        <dbReference type="ARBA" id="ARBA00023235"/>
    </source>
</evidence>
<feature type="compositionally biased region" description="Low complexity" evidence="4">
    <location>
        <begin position="126"/>
        <end position="154"/>
    </location>
</feature>
<keyword evidence="3" id="KW-0694">RNA-binding</keyword>
<dbReference type="FunFam" id="3.10.290.10:FF:000003">
    <property type="entry name" value="Pseudouridine synthase"/>
    <property type="match status" value="1"/>
</dbReference>
<dbReference type="InterPro" id="IPR018496">
    <property type="entry name" value="PsdUridine_synth_RsuA/RluB_CS"/>
</dbReference>
<proteinExistence type="inferred from homology"/>
<reference evidence="6 7" key="1">
    <citation type="journal article" date="2023" name="Commun. Biol.">
        <title>Reorganization of the ancestral sex-determining regions during the evolution of trioecy in Pleodorina starrii.</title>
        <authorList>
            <person name="Takahashi K."/>
            <person name="Suzuki S."/>
            <person name="Kawai-Toyooka H."/>
            <person name="Yamamoto K."/>
            <person name="Hamaji T."/>
            <person name="Ootsuki R."/>
            <person name="Yamaguchi H."/>
            <person name="Kawachi M."/>
            <person name="Higashiyama T."/>
            <person name="Nozaki H."/>
        </authorList>
    </citation>
    <scope>NUCLEOTIDE SEQUENCE [LARGE SCALE GENOMIC DNA]</scope>
    <source>
        <strain evidence="6 7">NIES-4479</strain>
    </source>
</reference>
<name>A0A9W6BVB1_9CHLO</name>
<dbReference type="PROSITE" id="PS01149">
    <property type="entry name" value="PSI_RSU"/>
    <property type="match status" value="1"/>
</dbReference>
<dbReference type="Gene3D" id="3.30.70.580">
    <property type="entry name" value="Pseudouridine synthase I, catalytic domain, N-terminal subdomain"/>
    <property type="match status" value="1"/>
</dbReference>
<dbReference type="EMBL" id="BRXU01000026">
    <property type="protein sequence ID" value="GLC59074.1"/>
    <property type="molecule type" value="Genomic_DNA"/>
</dbReference>